<feature type="transmembrane region" description="Helical" evidence="1">
    <location>
        <begin position="31"/>
        <end position="49"/>
    </location>
</feature>
<evidence type="ECO:0000313" key="3">
    <source>
        <dbReference type="Proteomes" id="UP001159179"/>
    </source>
</evidence>
<proteinExistence type="predicted"/>
<reference evidence="2" key="1">
    <citation type="submission" date="2023-03" db="EMBL/GenBank/DDBJ databases">
        <title>Bacterial isolates from washroom surfaces on a university campus.</title>
        <authorList>
            <person name="Holman D.B."/>
            <person name="Gzyl K.E."/>
            <person name="Taheri A.E."/>
        </authorList>
    </citation>
    <scope>NUCLEOTIDE SEQUENCE</scope>
    <source>
        <strain evidence="2">RD03</strain>
    </source>
</reference>
<dbReference type="AlphaFoldDB" id="A0AAW6SUH2"/>
<gene>
    <name evidence="2" type="ORF">P5X88_12870</name>
</gene>
<accession>A0AAW6SUH2</accession>
<protein>
    <submittedName>
        <fullName evidence="2">Uncharacterized protein</fullName>
    </submittedName>
</protein>
<evidence type="ECO:0000256" key="1">
    <source>
        <dbReference type="SAM" id="Phobius"/>
    </source>
</evidence>
<keyword evidence="1" id="KW-0812">Transmembrane</keyword>
<keyword evidence="1" id="KW-0472">Membrane</keyword>
<sequence>MDWKKYAIIVPPAVLLTIILAFSLPLHLKPYTLAIPLISWGIYYTWIYMEKQRKSEDTGGRIK</sequence>
<dbReference type="Proteomes" id="UP001159179">
    <property type="component" value="Unassembled WGS sequence"/>
</dbReference>
<comment type="caution">
    <text evidence="2">The sequence shown here is derived from an EMBL/GenBank/DDBJ whole genome shotgun (WGS) entry which is preliminary data.</text>
</comment>
<organism evidence="2 3">
    <name type="scientific">Heyndrickxia oleronia</name>
    <dbReference type="NCBI Taxonomy" id="38875"/>
    <lineage>
        <taxon>Bacteria</taxon>
        <taxon>Bacillati</taxon>
        <taxon>Bacillota</taxon>
        <taxon>Bacilli</taxon>
        <taxon>Bacillales</taxon>
        <taxon>Bacillaceae</taxon>
        <taxon>Heyndrickxia</taxon>
    </lineage>
</organism>
<name>A0AAW6SUH2_9BACI</name>
<evidence type="ECO:0000313" key="2">
    <source>
        <dbReference type="EMBL" id="MDH5161833.1"/>
    </source>
</evidence>
<dbReference type="RefSeq" id="WP_251339324.1">
    <property type="nucleotide sequence ID" value="NZ_JAMATW010000005.1"/>
</dbReference>
<dbReference type="EMBL" id="JAROYP010000006">
    <property type="protein sequence ID" value="MDH5161833.1"/>
    <property type="molecule type" value="Genomic_DNA"/>
</dbReference>
<feature type="transmembrane region" description="Helical" evidence="1">
    <location>
        <begin position="7"/>
        <end position="25"/>
    </location>
</feature>
<keyword evidence="1" id="KW-1133">Transmembrane helix</keyword>